<keyword evidence="3" id="KW-1015">Disulfide bond</keyword>
<gene>
    <name evidence="6" type="ORF">NMOB1V02_LOCUS116</name>
</gene>
<protein>
    <recommendedName>
        <fullName evidence="5">BPTI/Kunitz inhibitor domain-containing protein</fullName>
    </recommendedName>
</protein>
<dbReference type="InterPro" id="IPR002223">
    <property type="entry name" value="Kunitz_BPTI"/>
</dbReference>
<dbReference type="Pfam" id="PF00014">
    <property type="entry name" value="Kunitz_BPTI"/>
    <property type="match status" value="2"/>
</dbReference>
<dbReference type="CDD" id="cd00109">
    <property type="entry name" value="Kunitz-type"/>
    <property type="match status" value="2"/>
</dbReference>
<dbReference type="PANTHER" id="PTHR10083:SF374">
    <property type="entry name" value="BPTI_KUNITZ INHIBITOR DOMAIN-CONTAINING PROTEIN"/>
    <property type="match status" value="1"/>
</dbReference>
<feature type="region of interest" description="Disordered" evidence="4">
    <location>
        <begin position="1"/>
        <end position="20"/>
    </location>
</feature>
<feature type="region of interest" description="Disordered" evidence="4">
    <location>
        <begin position="125"/>
        <end position="145"/>
    </location>
</feature>
<evidence type="ECO:0000256" key="3">
    <source>
        <dbReference type="ARBA" id="ARBA00023157"/>
    </source>
</evidence>
<dbReference type="AlphaFoldDB" id="A0A7R9BCV1"/>
<dbReference type="PROSITE" id="PS50279">
    <property type="entry name" value="BPTI_KUNITZ_2"/>
    <property type="match status" value="2"/>
</dbReference>
<dbReference type="PROSITE" id="PS00280">
    <property type="entry name" value="BPTI_KUNITZ_1"/>
    <property type="match status" value="2"/>
</dbReference>
<evidence type="ECO:0000256" key="2">
    <source>
        <dbReference type="ARBA" id="ARBA00022900"/>
    </source>
</evidence>
<name>A0A7R9BCV1_9CRUS</name>
<evidence type="ECO:0000313" key="6">
    <source>
        <dbReference type="EMBL" id="CAD7272171.1"/>
    </source>
</evidence>
<dbReference type="GO" id="GO:0005615">
    <property type="term" value="C:extracellular space"/>
    <property type="evidence" value="ECO:0007669"/>
    <property type="project" value="TreeGrafter"/>
</dbReference>
<evidence type="ECO:0000259" key="5">
    <source>
        <dbReference type="PROSITE" id="PS50279"/>
    </source>
</evidence>
<dbReference type="Proteomes" id="UP000678499">
    <property type="component" value="Unassembled WGS sequence"/>
</dbReference>
<dbReference type="InterPro" id="IPR050098">
    <property type="entry name" value="TFPI/VKTCI-like"/>
</dbReference>
<dbReference type="PANTHER" id="PTHR10083">
    <property type="entry name" value="KUNITZ-TYPE PROTEASE INHIBITOR-RELATED"/>
    <property type="match status" value="1"/>
</dbReference>
<evidence type="ECO:0000256" key="1">
    <source>
        <dbReference type="ARBA" id="ARBA00022690"/>
    </source>
</evidence>
<accession>A0A7R9BCV1</accession>
<evidence type="ECO:0000313" key="7">
    <source>
        <dbReference type="Proteomes" id="UP000678499"/>
    </source>
</evidence>
<organism evidence="6">
    <name type="scientific">Notodromas monacha</name>
    <dbReference type="NCBI Taxonomy" id="399045"/>
    <lineage>
        <taxon>Eukaryota</taxon>
        <taxon>Metazoa</taxon>
        <taxon>Ecdysozoa</taxon>
        <taxon>Arthropoda</taxon>
        <taxon>Crustacea</taxon>
        <taxon>Oligostraca</taxon>
        <taxon>Ostracoda</taxon>
        <taxon>Podocopa</taxon>
        <taxon>Podocopida</taxon>
        <taxon>Cypridocopina</taxon>
        <taxon>Cypridoidea</taxon>
        <taxon>Cyprididae</taxon>
        <taxon>Notodromas</taxon>
    </lineage>
</organism>
<dbReference type="EMBL" id="OA882044">
    <property type="protein sequence ID" value="CAD7272171.1"/>
    <property type="molecule type" value="Genomic_DNA"/>
</dbReference>
<feature type="compositionally biased region" description="Polar residues" evidence="4">
    <location>
        <begin position="50"/>
        <end position="60"/>
    </location>
</feature>
<dbReference type="InterPro" id="IPR020901">
    <property type="entry name" value="Prtase_inh_Kunz-CS"/>
</dbReference>
<dbReference type="OrthoDB" id="4473401at2759"/>
<feature type="region of interest" description="Disordered" evidence="4">
    <location>
        <begin position="42"/>
        <end position="68"/>
    </location>
</feature>
<dbReference type="InterPro" id="IPR036880">
    <property type="entry name" value="Kunitz_BPTI_sf"/>
</dbReference>
<dbReference type="FunFam" id="4.10.410.10:FF:000020">
    <property type="entry name" value="Collagen, type VI, alpha 3"/>
    <property type="match status" value="1"/>
</dbReference>
<sequence length="305" mass="33839">MDDSSQRCDGQSDLGEDVKPSTASIWMPKFFTVPTQAVVTTVENKPSVDTPPTSNETEPNASGEALENLDEVQIVRPSRIRTRVPDLSRVIPSGHGVRYSANEKHESVAYSKEYASDEIEWESASSYEPEAHVEKPEETSQSESPCHLPKVSGSCGAKLLRFHYDAVKGQCIHFWYSGCGGNQNRFQSLNECQKHCIDPRRCARFMHPGFHCRRRAPRMLFYFDCWLGQCKSFKHNGCGGNTNQFHSMDDCVAACSRGHKLRTTSTSTSQSTKQQVQPANTAQTTTANPNNTISTPEVSKKGSAP</sequence>
<dbReference type="Gene3D" id="4.10.410.10">
    <property type="entry name" value="Pancreatic trypsin inhibitor Kunitz domain"/>
    <property type="match status" value="2"/>
</dbReference>
<keyword evidence="2" id="KW-0722">Serine protease inhibitor</keyword>
<dbReference type="EMBL" id="CAJPEX010000007">
    <property type="protein sequence ID" value="CAG0912323.1"/>
    <property type="molecule type" value="Genomic_DNA"/>
</dbReference>
<evidence type="ECO:0000256" key="4">
    <source>
        <dbReference type="SAM" id="MobiDB-lite"/>
    </source>
</evidence>
<feature type="region of interest" description="Disordered" evidence="4">
    <location>
        <begin position="264"/>
        <end position="305"/>
    </location>
</feature>
<feature type="compositionally biased region" description="Basic and acidic residues" evidence="4">
    <location>
        <begin position="129"/>
        <end position="138"/>
    </location>
</feature>
<dbReference type="GO" id="GO:0004867">
    <property type="term" value="F:serine-type endopeptidase inhibitor activity"/>
    <property type="evidence" value="ECO:0007669"/>
    <property type="project" value="UniProtKB-KW"/>
</dbReference>
<reference evidence="6" key="1">
    <citation type="submission" date="2020-11" db="EMBL/GenBank/DDBJ databases">
        <authorList>
            <person name="Tran Van P."/>
        </authorList>
    </citation>
    <scope>NUCLEOTIDE SEQUENCE</scope>
</reference>
<dbReference type="SUPFAM" id="SSF57362">
    <property type="entry name" value="BPTI-like"/>
    <property type="match status" value="2"/>
</dbReference>
<feature type="compositionally biased region" description="Low complexity" evidence="4">
    <location>
        <begin position="264"/>
        <end position="292"/>
    </location>
</feature>
<proteinExistence type="predicted"/>
<feature type="domain" description="BPTI/Kunitz inhibitor" evidence="5">
    <location>
        <begin position="146"/>
        <end position="196"/>
    </location>
</feature>
<feature type="domain" description="BPTI/Kunitz inhibitor" evidence="5">
    <location>
        <begin position="202"/>
        <end position="255"/>
    </location>
</feature>
<keyword evidence="1" id="KW-0646">Protease inhibitor</keyword>
<dbReference type="PRINTS" id="PR00759">
    <property type="entry name" value="BASICPTASE"/>
</dbReference>
<dbReference type="SMART" id="SM00131">
    <property type="entry name" value="KU"/>
    <property type="match status" value="2"/>
</dbReference>
<keyword evidence="7" id="KW-1185">Reference proteome</keyword>